<dbReference type="PANTHER" id="PTHR45979">
    <property type="entry name" value="PAP/OAS1 SUBSTRATE-BINDING DOMAIN SUPERFAMILY"/>
    <property type="match status" value="1"/>
</dbReference>
<evidence type="ECO:0000313" key="3">
    <source>
        <dbReference type="Proteomes" id="UP000796880"/>
    </source>
</evidence>
<dbReference type="InterPro" id="IPR058920">
    <property type="entry name" value="PAP-OAS1-bd-rel"/>
</dbReference>
<proteinExistence type="predicted"/>
<comment type="caution">
    <text evidence="2">The sequence shown here is derived from an EMBL/GenBank/DDBJ whole genome shotgun (WGS) entry which is preliminary data.</text>
</comment>
<evidence type="ECO:0000313" key="2">
    <source>
        <dbReference type="EMBL" id="KAF3434541.1"/>
    </source>
</evidence>
<keyword evidence="3" id="KW-1185">Reference proteome</keyword>
<protein>
    <recommendedName>
        <fullName evidence="1">PAP/OAS1 substrate-binding-related domain-containing protein</fullName>
    </recommendedName>
</protein>
<dbReference type="Proteomes" id="UP000796880">
    <property type="component" value="Unassembled WGS sequence"/>
</dbReference>
<dbReference type="InterPro" id="IPR058921">
    <property type="entry name" value="PAP/OAS1-rel"/>
</dbReference>
<name>A0A8K0DQ15_9ROSA</name>
<feature type="domain" description="PAP/OAS1 substrate-binding-related" evidence="1">
    <location>
        <begin position="143"/>
        <end position="178"/>
    </location>
</feature>
<dbReference type="Pfam" id="PF26180">
    <property type="entry name" value="PAP-OAS1"/>
    <property type="match status" value="1"/>
</dbReference>
<reference evidence="2" key="1">
    <citation type="submission" date="2020-03" db="EMBL/GenBank/DDBJ databases">
        <title>A high-quality chromosome-level genome assembly of a woody plant with both climbing and erect habits, Rhamnella rubrinervis.</title>
        <authorList>
            <person name="Lu Z."/>
            <person name="Yang Y."/>
            <person name="Zhu X."/>
            <person name="Sun Y."/>
        </authorList>
    </citation>
    <scope>NUCLEOTIDE SEQUENCE</scope>
    <source>
        <strain evidence="2">BYM</strain>
        <tissue evidence="2">Leaf</tissue>
    </source>
</reference>
<dbReference type="PANTHER" id="PTHR45979:SF6">
    <property type="entry name" value="NUCLEOTIDYLTRANSFERASE DOMAIN PROTEIN"/>
    <property type="match status" value="1"/>
</dbReference>
<dbReference type="AlphaFoldDB" id="A0A8K0DQ15"/>
<accession>A0A8K0DQ15</accession>
<dbReference type="InterPro" id="IPR043519">
    <property type="entry name" value="NT_sf"/>
</dbReference>
<dbReference type="EMBL" id="VOIH02000010">
    <property type="protein sequence ID" value="KAF3434541.1"/>
    <property type="molecule type" value="Genomic_DNA"/>
</dbReference>
<dbReference type="SUPFAM" id="SSF81301">
    <property type="entry name" value="Nucleotidyltransferase"/>
    <property type="match status" value="1"/>
</dbReference>
<sequence length="179" mass="20185">MNDPDGVPLMTRRASLFLLAYTLIDNACLIGEGSSLLFNELKDQPDMEPHFQCKPSYKTLRIQPDASESDVKKAFTKVFSFGSAPLKTYLLDGDIDLTTLSHQNGDEDLARNVKIVKCTVKNIAVDISFIQLVGLCTLCFLEQVLYRFLEYYSMFDWDRYCVSINGLVAISSLTEVKCE</sequence>
<organism evidence="2 3">
    <name type="scientific">Rhamnella rubrinervis</name>
    <dbReference type="NCBI Taxonomy" id="2594499"/>
    <lineage>
        <taxon>Eukaryota</taxon>
        <taxon>Viridiplantae</taxon>
        <taxon>Streptophyta</taxon>
        <taxon>Embryophyta</taxon>
        <taxon>Tracheophyta</taxon>
        <taxon>Spermatophyta</taxon>
        <taxon>Magnoliopsida</taxon>
        <taxon>eudicotyledons</taxon>
        <taxon>Gunneridae</taxon>
        <taxon>Pentapetalae</taxon>
        <taxon>rosids</taxon>
        <taxon>fabids</taxon>
        <taxon>Rosales</taxon>
        <taxon>Rhamnaceae</taxon>
        <taxon>rhamnoid group</taxon>
        <taxon>Rhamneae</taxon>
        <taxon>Rhamnella</taxon>
    </lineage>
</organism>
<evidence type="ECO:0000259" key="1">
    <source>
        <dbReference type="Pfam" id="PF26180"/>
    </source>
</evidence>
<gene>
    <name evidence="2" type="ORF">FNV43_RR21626</name>
</gene>
<dbReference type="OrthoDB" id="273917at2759"/>